<dbReference type="AlphaFoldDB" id="A0AAF0E492"/>
<dbReference type="Proteomes" id="UP001220961">
    <property type="component" value="Chromosome 1"/>
</dbReference>
<name>A0AAF0E492_9BASI</name>
<protein>
    <recommendedName>
        <fullName evidence="3">Methyltransferase-like protein 4</fullName>
    </recommendedName>
</protein>
<dbReference type="PANTHER" id="PTHR12829:SF4">
    <property type="entry name" value="N(6)-ADENINE-SPECIFIC METHYLTRANSFERASE METTL4"/>
    <property type="match status" value="1"/>
</dbReference>
<dbReference type="GO" id="GO:0005634">
    <property type="term" value="C:nucleus"/>
    <property type="evidence" value="ECO:0007669"/>
    <property type="project" value="TreeGrafter"/>
</dbReference>
<dbReference type="EMBL" id="CP119908">
    <property type="protein sequence ID" value="WFD17891.1"/>
    <property type="molecule type" value="Genomic_DNA"/>
</dbReference>
<dbReference type="InterPro" id="IPR007757">
    <property type="entry name" value="MT-A70-like"/>
</dbReference>
<evidence type="ECO:0008006" key="3">
    <source>
        <dbReference type="Google" id="ProtNLM"/>
    </source>
</evidence>
<evidence type="ECO:0000313" key="1">
    <source>
        <dbReference type="EMBL" id="WFD17891.1"/>
    </source>
</evidence>
<gene>
    <name evidence="1" type="ORF">MCAP1_000100</name>
</gene>
<dbReference type="PANTHER" id="PTHR12829">
    <property type="entry name" value="N6-ADENOSINE-METHYLTRANSFERASE"/>
    <property type="match status" value="1"/>
</dbReference>
<sequence length="326" mass="35709">MASLGTAQGVPVTLVRVDEARATPIWLDGAVPTRPYMPRPSGRASRVLDGPEAYSEAVLHEALACIRAHHAAQPDWWTCQARALRRWPHERGACELAACVEAAERAPGSSRWAHVVHTNDGASEKRIVWERDTYVLPPRSAFLLTDLLPRGHRVPHGWADVRALLSAHGGASLVVVDPPWPNKSAERAQGHSGHGYGTVQDVYDMWRLRPALETLLGPDTLLAVWVTNAPRVQRFVTDKLMPALGVVHQATWAWLKVTAPTNAPPDTVLPLDRDARHFRRPYELVLVGARTPQPVAPRHILASVPLGHSAKPYLGGALGRGARRCT</sequence>
<dbReference type="InterPro" id="IPR029063">
    <property type="entry name" value="SAM-dependent_MTases_sf"/>
</dbReference>
<evidence type="ECO:0000313" key="2">
    <source>
        <dbReference type="Proteomes" id="UP001220961"/>
    </source>
</evidence>
<accession>A0AAF0E492</accession>
<organism evidence="1 2">
    <name type="scientific">Malassezia caprae</name>
    <dbReference type="NCBI Taxonomy" id="1381934"/>
    <lineage>
        <taxon>Eukaryota</taxon>
        <taxon>Fungi</taxon>
        <taxon>Dikarya</taxon>
        <taxon>Basidiomycota</taxon>
        <taxon>Ustilaginomycotina</taxon>
        <taxon>Malasseziomycetes</taxon>
        <taxon>Malasseziales</taxon>
        <taxon>Malasseziaceae</taxon>
        <taxon>Malassezia</taxon>
    </lineage>
</organism>
<dbReference type="GO" id="GO:0008168">
    <property type="term" value="F:methyltransferase activity"/>
    <property type="evidence" value="ECO:0007669"/>
    <property type="project" value="TreeGrafter"/>
</dbReference>
<dbReference type="SUPFAM" id="SSF53335">
    <property type="entry name" value="S-adenosyl-L-methionine-dependent methyltransferases"/>
    <property type="match status" value="1"/>
</dbReference>
<dbReference type="Pfam" id="PF05063">
    <property type="entry name" value="MT-A70"/>
    <property type="match status" value="1"/>
</dbReference>
<proteinExistence type="predicted"/>
<reference evidence="1" key="1">
    <citation type="submission" date="2023-03" db="EMBL/GenBank/DDBJ databases">
        <title>Mating type loci evolution in Malassezia.</title>
        <authorList>
            <person name="Coelho M.A."/>
        </authorList>
    </citation>
    <scope>NUCLEOTIDE SEQUENCE</scope>
    <source>
        <strain evidence="1">CBS 10434</strain>
    </source>
</reference>
<keyword evidence="2" id="KW-1185">Reference proteome</keyword>